<dbReference type="Pfam" id="PF03171">
    <property type="entry name" value="2OG-FeII_Oxy"/>
    <property type="match status" value="1"/>
</dbReference>
<dbReference type="InterPro" id="IPR044861">
    <property type="entry name" value="IPNS-like_FE2OG_OXY"/>
</dbReference>
<dbReference type="InterPro" id="IPR026992">
    <property type="entry name" value="DIOX_N"/>
</dbReference>
<proteinExistence type="inferred from homology"/>
<evidence type="ECO:0000313" key="6">
    <source>
        <dbReference type="EMBL" id="OTG22266.1"/>
    </source>
</evidence>
<dbReference type="PANTHER" id="PTHR47991">
    <property type="entry name" value="OXOGLUTARATE/IRON-DEPENDENT DIOXYGENASE"/>
    <property type="match status" value="1"/>
</dbReference>
<dbReference type="STRING" id="4232.A0A251UHD0"/>
<feature type="domain" description="Fe2OG dioxygenase" evidence="5">
    <location>
        <begin position="181"/>
        <end position="282"/>
    </location>
</feature>
<evidence type="ECO:0000313" key="7">
    <source>
        <dbReference type="Proteomes" id="UP000215914"/>
    </source>
</evidence>
<dbReference type="AlphaFoldDB" id="A0A251UHD0"/>
<dbReference type="InterPro" id="IPR027443">
    <property type="entry name" value="IPNS-like_sf"/>
</dbReference>
<dbReference type="InterPro" id="IPR050295">
    <property type="entry name" value="Plant_2OG-oxidoreductases"/>
</dbReference>
<keyword evidence="4" id="KW-0560">Oxidoreductase</keyword>
<evidence type="ECO:0000256" key="2">
    <source>
        <dbReference type="ARBA" id="ARBA00022723"/>
    </source>
</evidence>
<organism evidence="6 7">
    <name type="scientific">Helianthus annuus</name>
    <name type="common">Common sunflower</name>
    <dbReference type="NCBI Taxonomy" id="4232"/>
    <lineage>
        <taxon>Eukaryota</taxon>
        <taxon>Viridiplantae</taxon>
        <taxon>Streptophyta</taxon>
        <taxon>Embryophyta</taxon>
        <taxon>Tracheophyta</taxon>
        <taxon>Spermatophyta</taxon>
        <taxon>Magnoliopsida</taxon>
        <taxon>eudicotyledons</taxon>
        <taxon>Gunneridae</taxon>
        <taxon>Pentapetalae</taxon>
        <taxon>asterids</taxon>
        <taxon>campanulids</taxon>
        <taxon>Asterales</taxon>
        <taxon>Asteraceae</taxon>
        <taxon>Asteroideae</taxon>
        <taxon>Heliantheae alliance</taxon>
        <taxon>Heliantheae</taxon>
        <taxon>Helianthus</taxon>
    </lineage>
</organism>
<sequence length="332" mass="37149">MHVSLSNQLVLERLNMNYVQSLAKSPNLHYVPSIYGYAANSTEPPASDLQDAIPTIDFSLLTSADPDLRSKMIQELDMACKDWGFFRVVNHGVPESLMNMVLEKSKEFFDLTEEEKKEFEEKGRDFLKVIVHPEFNCPSKPLVLLEYSKRTREVTKGLLSGISAGLGLDHSYVERALKLDSGFQIFAANLYPPCPQPELAIGLPPHSDHGLLTLLINNGVSGLQIKHKGKWFNVNNDIPNSFLVNTTDQLQIFSNGKYKSVEHHAIVNNAVTRLSVVVANGPSLDAVVEPAYKLVTEEKCPPKYIPMKYMEYLEMQQGNQIGGKTCLDKIRA</sequence>
<dbReference type="InParanoid" id="A0A251UHD0"/>
<comment type="similarity">
    <text evidence="1 4">Belongs to the iron/ascorbate-dependent oxidoreductase family.</text>
</comment>
<evidence type="ECO:0000256" key="3">
    <source>
        <dbReference type="ARBA" id="ARBA00023004"/>
    </source>
</evidence>
<dbReference type="InterPro" id="IPR005123">
    <property type="entry name" value="Oxoglu/Fe-dep_dioxygenase_dom"/>
</dbReference>
<dbReference type="FunFam" id="2.60.120.330:FF:000154">
    <property type="entry name" value="Uncharacterized protein"/>
    <property type="match status" value="1"/>
</dbReference>
<keyword evidence="2 4" id="KW-0479">Metal-binding</keyword>
<evidence type="ECO:0000256" key="4">
    <source>
        <dbReference type="RuleBase" id="RU003682"/>
    </source>
</evidence>
<accession>A0A251UHD0</accession>
<gene>
    <name evidence="6" type="ORF">HannXRQ_Chr06g0169621</name>
</gene>
<dbReference type="GO" id="GO:0051213">
    <property type="term" value="F:dioxygenase activity"/>
    <property type="evidence" value="ECO:0007669"/>
    <property type="project" value="UniProtKB-KW"/>
</dbReference>
<keyword evidence="3 4" id="KW-0408">Iron</keyword>
<dbReference type="Gene3D" id="2.60.120.330">
    <property type="entry name" value="B-lactam Antibiotic, Isopenicillin N Synthase, Chain"/>
    <property type="match status" value="1"/>
</dbReference>
<name>A0A251UHD0_HELAN</name>
<dbReference type="OMA" id="GECEGKH"/>
<dbReference type="EMBL" id="CM007895">
    <property type="protein sequence ID" value="OTG22266.1"/>
    <property type="molecule type" value="Genomic_DNA"/>
</dbReference>
<dbReference type="Proteomes" id="UP000215914">
    <property type="component" value="Chromosome 6"/>
</dbReference>
<evidence type="ECO:0000256" key="1">
    <source>
        <dbReference type="ARBA" id="ARBA00008056"/>
    </source>
</evidence>
<dbReference type="GO" id="GO:0046872">
    <property type="term" value="F:metal ion binding"/>
    <property type="evidence" value="ECO:0007669"/>
    <property type="project" value="UniProtKB-KW"/>
</dbReference>
<keyword evidence="6" id="KW-0223">Dioxygenase</keyword>
<protein>
    <submittedName>
        <fullName evidence="6">Putative oxoglutarate/iron-dependent dioxygenase</fullName>
    </submittedName>
</protein>
<reference evidence="7" key="1">
    <citation type="journal article" date="2017" name="Nature">
        <title>The sunflower genome provides insights into oil metabolism, flowering and Asterid evolution.</title>
        <authorList>
            <person name="Badouin H."/>
            <person name="Gouzy J."/>
            <person name="Grassa C.J."/>
            <person name="Murat F."/>
            <person name="Staton S.E."/>
            <person name="Cottret L."/>
            <person name="Lelandais-Briere C."/>
            <person name="Owens G.L."/>
            <person name="Carrere S."/>
            <person name="Mayjonade B."/>
            <person name="Legrand L."/>
            <person name="Gill N."/>
            <person name="Kane N.C."/>
            <person name="Bowers J.E."/>
            <person name="Hubner S."/>
            <person name="Bellec A."/>
            <person name="Berard A."/>
            <person name="Berges H."/>
            <person name="Blanchet N."/>
            <person name="Boniface M.C."/>
            <person name="Brunel D."/>
            <person name="Catrice O."/>
            <person name="Chaidir N."/>
            <person name="Claudel C."/>
            <person name="Donnadieu C."/>
            <person name="Faraut T."/>
            <person name="Fievet G."/>
            <person name="Helmstetter N."/>
            <person name="King M."/>
            <person name="Knapp S.J."/>
            <person name="Lai Z."/>
            <person name="Le Paslier M.C."/>
            <person name="Lippi Y."/>
            <person name="Lorenzon L."/>
            <person name="Mandel J.R."/>
            <person name="Marage G."/>
            <person name="Marchand G."/>
            <person name="Marquand E."/>
            <person name="Bret-Mestries E."/>
            <person name="Morien E."/>
            <person name="Nambeesan S."/>
            <person name="Nguyen T."/>
            <person name="Pegot-Espagnet P."/>
            <person name="Pouilly N."/>
            <person name="Raftis F."/>
            <person name="Sallet E."/>
            <person name="Schiex T."/>
            <person name="Thomas J."/>
            <person name="Vandecasteele C."/>
            <person name="Vares D."/>
            <person name="Vear F."/>
            <person name="Vautrin S."/>
            <person name="Crespi M."/>
            <person name="Mangin B."/>
            <person name="Burke J.M."/>
            <person name="Salse J."/>
            <person name="Munos S."/>
            <person name="Vincourt P."/>
            <person name="Rieseberg L.H."/>
            <person name="Langlade N.B."/>
        </authorList>
    </citation>
    <scope>NUCLEOTIDE SEQUENCE [LARGE SCALE GENOMIC DNA]</scope>
    <source>
        <strain evidence="7">cv. SF193</strain>
    </source>
</reference>
<dbReference type="GO" id="GO:0016705">
    <property type="term" value="F:oxidoreductase activity, acting on paired donors, with incorporation or reduction of molecular oxygen"/>
    <property type="evidence" value="ECO:0007669"/>
    <property type="project" value="UniProtKB-ARBA"/>
</dbReference>
<evidence type="ECO:0000259" key="5">
    <source>
        <dbReference type="PROSITE" id="PS51471"/>
    </source>
</evidence>
<keyword evidence="7" id="KW-1185">Reference proteome</keyword>
<dbReference type="Pfam" id="PF14226">
    <property type="entry name" value="DIOX_N"/>
    <property type="match status" value="1"/>
</dbReference>
<dbReference type="PROSITE" id="PS51471">
    <property type="entry name" value="FE2OG_OXY"/>
    <property type="match status" value="1"/>
</dbReference>
<dbReference type="SUPFAM" id="SSF51197">
    <property type="entry name" value="Clavaminate synthase-like"/>
    <property type="match status" value="1"/>
</dbReference>